<protein>
    <submittedName>
        <fullName evidence="2">Uncharacterized protein</fullName>
    </submittedName>
</protein>
<evidence type="ECO:0000256" key="1">
    <source>
        <dbReference type="SAM" id="MobiDB-lite"/>
    </source>
</evidence>
<evidence type="ECO:0000313" key="3">
    <source>
        <dbReference type="Proteomes" id="UP000626109"/>
    </source>
</evidence>
<dbReference type="Proteomes" id="UP000626109">
    <property type="component" value="Unassembled WGS sequence"/>
</dbReference>
<dbReference type="EMBL" id="CAJNNW010026653">
    <property type="protein sequence ID" value="CAE8686849.1"/>
    <property type="molecule type" value="Genomic_DNA"/>
</dbReference>
<name>A0A813JWP6_POLGL</name>
<feature type="region of interest" description="Disordered" evidence="1">
    <location>
        <begin position="1"/>
        <end position="28"/>
    </location>
</feature>
<gene>
    <name evidence="2" type="ORF">PGLA2088_LOCUS25174</name>
</gene>
<accession>A0A813JWP6</accession>
<evidence type="ECO:0000313" key="2">
    <source>
        <dbReference type="EMBL" id="CAE8686849.1"/>
    </source>
</evidence>
<comment type="caution">
    <text evidence="2">The sequence shown here is derived from an EMBL/GenBank/DDBJ whole genome shotgun (WGS) entry which is preliminary data.</text>
</comment>
<feature type="region of interest" description="Disordered" evidence="1">
    <location>
        <begin position="87"/>
        <end position="150"/>
    </location>
</feature>
<proteinExistence type="predicted"/>
<dbReference type="AlphaFoldDB" id="A0A813JWP6"/>
<sequence>MPAEDWRPLRRKQQLSEKLQPLRREPAQASFAAPGRVLHFRSEDGKLAVTALLHMHFAEMSELRLERKAVLDNAEAYNQSLDSLLSQHSCGAMGGESGMSKGPMSSPPGSGPGSGRGRRRLLCSPSPARAAAERRLLMSPPPLPVIGGYP</sequence>
<reference evidence="2" key="1">
    <citation type="submission" date="2021-02" db="EMBL/GenBank/DDBJ databases">
        <authorList>
            <person name="Dougan E. K."/>
            <person name="Rhodes N."/>
            <person name="Thang M."/>
            <person name="Chan C."/>
        </authorList>
    </citation>
    <scope>NUCLEOTIDE SEQUENCE</scope>
</reference>
<organism evidence="2 3">
    <name type="scientific">Polarella glacialis</name>
    <name type="common">Dinoflagellate</name>
    <dbReference type="NCBI Taxonomy" id="89957"/>
    <lineage>
        <taxon>Eukaryota</taxon>
        <taxon>Sar</taxon>
        <taxon>Alveolata</taxon>
        <taxon>Dinophyceae</taxon>
        <taxon>Suessiales</taxon>
        <taxon>Suessiaceae</taxon>
        <taxon>Polarella</taxon>
    </lineage>
</organism>